<sequence>MKTQSRLDGALLDRTTLMLIAAGTAGGLLFTAVYLVEGATRPGYDAWTDAISALSLGPGGWLQQLNFMVFGVLMLCSALGWRRALTPGIGALAYPVLRGIAGVSLILIGSSRKTRPPDIRQGQGRR</sequence>
<evidence type="ECO:0000313" key="3">
    <source>
        <dbReference type="Proteomes" id="UP000620075"/>
    </source>
</evidence>
<feature type="transmembrane region" description="Helical" evidence="1">
    <location>
        <begin position="88"/>
        <end position="108"/>
    </location>
</feature>
<dbReference type="InterPro" id="IPR009339">
    <property type="entry name" value="DUF998"/>
</dbReference>
<evidence type="ECO:0000256" key="1">
    <source>
        <dbReference type="SAM" id="Phobius"/>
    </source>
</evidence>
<dbReference type="EMBL" id="JAEKNQ010000013">
    <property type="protein sequence ID" value="MBJ7602045.1"/>
    <property type="molecule type" value="Genomic_DNA"/>
</dbReference>
<organism evidence="2 3">
    <name type="scientific">Candidatus Dormiibacter inghamiae</name>
    <dbReference type="NCBI Taxonomy" id="3127013"/>
    <lineage>
        <taxon>Bacteria</taxon>
        <taxon>Bacillati</taxon>
        <taxon>Candidatus Dormiibacterota</taxon>
        <taxon>Candidatus Dormibacteria</taxon>
        <taxon>Candidatus Dormibacterales</taxon>
        <taxon>Candidatus Dormibacteraceae</taxon>
        <taxon>Candidatus Dormiibacter</taxon>
    </lineage>
</organism>
<keyword evidence="1" id="KW-1133">Transmembrane helix</keyword>
<feature type="transmembrane region" description="Helical" evidence="1">
    <location>
        <begin position="61"/>
        <end position="81"/>
    </location>
</feature>
<proteinExistence type="predicted"/>
<accession>A0A934N633</accession>
<gene>
    <name evidence="2" type="ORF">JF888_02435</name>
</gene>
<reference evidence="2 3" key="1">
    <citation type="submission" date="2020-10" db="EMBL/GenBank/DDBJ databases">
        <title>Ca. Dormibacterota MAGs.</title>
        <authorList>
            <person name="Montgomery K."/>
        </authorList>
    </citation>
    <scope>NUCLEOTIDE SEQUENCE [LARGE SCALE GENOMIC DNA]</scope>
    <source>
        <strain evidence="2">SC8811_S16_3</strain>
    </source>
</reference>
<dbReference type="Proteomes" id="UP000620075">
    <property type="component" value="Unassembled WGS sequence"/>
</dbReference>
<name>A0A934N633_9BACT</name>
<protein>
    <submittedName>
        <fullName evidence="2">DUF998 domain-containing protein</fullName>
    </submittedName>
</protein>
<comment type="caution">
    <text evidence="2">The sequence shown here is derived from an EMBL/GenBank/DDBJ whole genome shotgun (WGS) entry which is preliminary data.</text>
</comment>
<evidence type="ECO:0000313" key="2">
    <source>
        <dbReference type="EMBL" id="MBJ7602045.1"/>
    </source>
</evidence>
<feature type="transmembrane region" description="Helical" evidence="1">
    <location>
        <begin position="16"/>
        <end position="36"/>
    </location>
</feature>
<dbReference type="Pfam" id="PF06197">
    <property type="entry name" value="DUF998"/>
    <property type="match status" value="1"/>
</dbReference>
<keyword evidence="1" id="KW-0812">Transmembrane</keyword>
<keyword evidence="1" id="KW-0472">Membrane</keyword>
<dbReference type="AlphaFoldDB" id="A0A934N633"/>